<feature type="transmembrane region" description="Helical" evidence="1">
    <location>
        <begin position="43"/>
        <end position="62"/>
    </location>
</feature>
<proteinExistence type="predicted"/>
<feature type="transmembrane region" description="Helical" evidence="1">
    <location>
        <begin position="20"/>
        <end position="37"/>
    </location>
</feature>
<reference evidence="2 3" key="1">
    <citation type="journal article" date="2016" name="Nat. Commun.">
        <title>Thousands of microbial genomes shed light on interconnected biogeochemical processes in an aquifer system.</title>
        <authorList>
            <person name="Anantharaman K."/>
            <person name="Brown C.T."/>
            <person name="Hug L.A."/>
            <person name="Sharon I."/>
            <person name="Castelle C.J."/>
            <person name="Probst A.J."/>
            <person name="Thomas B.C."/>
            <person name="Singh A."/>
            <person name="Wilkins M.J."/>
            <person name="Karaoz U."/>
            <person name="Brodie E.L."/>
            <person name="Williams K.H."/>
            <person name="Hubbard S.S."/>
            <person name="Banfield J.F."/>
        </authorList>
    </citation>
    <scope>NUCLEOTIDE SEQUENCE [LARGE SCALE GENOMIC DNA]</scope>
</reference>
<dbReference type="AlphaFoldDB" id="A0A1F5XGS9"/>
<evidence type="ECO:0000256" key="1">
    <source>
        <dbReference type="SAM" id="Phobius"/>
    </source>
</evidence>
<comment type="caution">
    <text evidence="2">The sequence shown here is derived from an EMBL/GenBank/DDBJ whole genome shotgun (WGS) entry which is preliminary data.</text>
</comment>
<evidence type="ECO:0000313" key="3">
    <source>
        <dbReference type="Proteomes" id="UP000177346"/>
    </source>
</evidence>
<dbReference type="EMBL" id="MFIF01000008">
    <property type="protein sequence ID" value="OGF87145.1"/>
    <property type="molecule type" value="Genomic_DNA"/>
</dbReference>
<gene>
    <name evidence="2" type="ORF">A3B19_01815</name>
</gene>
<evidence type="ECO:0000313" key="2">
    <source>
        <dbReference type="EMBL" id="OGF87145.1"/>
    </source>
</evidence>
<organism evidence="2 3">
    <name type="scientific">Candidatus Giovannonibacteria bacterium RIFCSPLOWO2_01_FULL_46_32</name>
    <dbReference type="NCBI Taxonomy" id="1798353"/>
    <lineage>
        <taxon>Bacteria</taxon>
        <taxon>Candidatus Giovannoniibacteriota</taxon>
    </lineage>
</organism>
<feature type="transmembrane region" description="Helical" evidence="1">
    <location>
        <begin position="69"/>
        <end position="87"/>
    </location>
</feature>
<keyword evidence="1" id="KW-1133">Transmembrane helix</keyword>
<accession>A0A1F5XGS9</accession>
<protein>
    <submittedName>
        <fullName evidence="2">Uncharacterized protein</fullName>
    </submittedName>
</protein>
<name>A0A1F5XGS9_9BACT</name>
<keyword evidence="1" id="KW-0812">Transmembrane</keyword>
<sequence>MQERREEFSYEVMKKHTAKIIFIFTLVICPIFFRVFFPFSLGTLSGLFISVLVLSFMFWEAFYKPKLEYMLTFGGIMFSILFFAIQIERSQQTIQNTIQSANISNCGVIENSLVNFSPQPGNIFFVEKLESAIYI</sequence>
<keyword evidence="1" id="KW-0472">Membrane</keyword>
<dbReference type="Proteomes" id="UP000177346">
    <property type="component" value="Unassembled WGS sequence"/>
</dbReference>